<organism evidence="1 2">
    <name type="scientific">Eimeria mitis</name>
    <dbReference type="NCBI Taxonomy" id="44415"/>
    <lineage>
        <taxon>Eukaryota</taxon>
        <taxon>Sar</taxon>
        <taxon>Alveolata</taxon>
        <taxon>Apicomplexa</taxon>
        <taxon>Conoidasida</taxon>
        <taxon>Coccidia</taxon>
        <taxon>Eucoccidiorida</taxon>
        <taxon>Eimeriorina</taxon>
        <taxon>Eimeriidae</taxon>
        <taxon>Eimeria</taxon>
    </lineage>
</organism>
<reference evidence="1" key="1">
    <citation type="submission" date="2013-10" db="EMBL/GenBank/DDBJ databases">
        <title>Genomic analysis of the causative agents of coccidiosis in chickens.</title>
        <authorList>
            <person name="Reid A.J."/>
            <person name="Blake D."/>
            <person name="Billington K."/>
            <person name="Browne H."/>
            <person name="Dunn M."/>
            <person name="Hung S."/>
            <person name="Kawahara F."/>
            <person name="Miranda-Saavedra D."/>
            <person name="Mourier T."/>
            <person name="Nagra H."/>
            <person name="Otto T.D."/>
            <person name="Rawlings N."/>
            <person name="Sanchez A."/>
            <person name="Sanders M."/>
            <person name="Subramaniam C."/>
            <person name="Tay Y."/>
            <person name="Dear P."/>
            <person name="Doerig C."/>
            <person name="Gruber A."/>
            <person name="Parkinson J."/>
            <person name="Shirley M."/>
            <person name="Wan K.L."/>
            <person name="Berriman M."/>
            <person name="Tomley F."/>
            <person name="Pain A."/>
        </authorList>
    </citation>
    <scope>NUCLEOTIDE SEQUENCE [LARGE SCALE GENOMIC DNA]</scope>
    <source>
        <strain evidence="1">Houghton</strain>
    </source>
</reference>
<sequence length="116" mass="12921">MNCEPENIVYRAYTFFHSTLEGAGTAQSELPPEDPIELLLGAQQALWLVFNPSLLTGVLPVAMTVEETADSQEGVQRQYDEPWRYLRSANMPHAAKTVAMEHVSERCLIMATALLV</sequence>
<dbReference type="VEuPathDB" id="ToxoDB:EMH_0022520"/>
<proteinExistence type="predicted"/>
<protein>
    <submittedName>
        <fullName evidence="1">Uncharacterized protein</fullName>
    </submittedName>
</protein>
<dbReference type="GeneID" id="25377134"/>
<gene>
    <name evidence="1" type="ORF">EMH_0022520</name>
</gene>
<name>U6KA35_9EIME</name>
<evidence type="ECO:0000313" key="2">
    <source>
        <dbReference type="Proteomes" id="UP000030744"/>
    </source>
</evidence>
<keyword evidence="2" id="KW-1185">Reference proteome</keyword>
<dbReference type="RefSeq" id="XP_013357427.1">
    <property type="nucleotide sequence ID" value="XM_013501973.1"/>
</dbReference>
<reference evidence="1" key="2">
    <citation type="submission" date="2013-10" db="EMBL/GenBank/DDBJ databases">
        <authorList>
            <person name="Aslett M."/>
        </authorList>
    </citation>
    <scope>NUCLEOTIDE SEQUENCE [LARGE SCALE GENOMIC DNA]</scope>
    <source>
        <strain evidence="1">Houghton</strain>
    </source>
</reference>
<dbReference type="Proteomes" id="UP000030744">
    <property type="component" value="Unassembled WGS sequence"/>
</dbReference>
<dbReference type="AlphaFoldDB" id="U6KA35"/>
<dbReference type="EMBL" id="HG687290">
    <property type="protein sequence ID" value="CDJ34865.1"/>
    <property type="molecule type" value="Genomic_DNA"/>
</dbReference>
<evidence type="ECO:0000313" key="1">
    <source>
        <dbReference type="EMBL" id="CDJ34865.1"/>
    </source>
</evidence>
<accession>U6KA35</accession>